<comment type="caution">
    <text evidence="5">The sequence shown here is derived from an EMBL/GenBank/DDBJ whole genome shotgun (WGS) entry which is preliminary data.</text>
</comment>
<gene>
    <name evidence="3" type="primary">coaE</name>
    <name evidence="5" type="ORF">AMJ52_05140</name>
</gene>
<evidence type="ECO:0000313" key="6">
    <source>
        <dbReference type="Proteomes" id="UP000051012"/>
    </source>
</evidence>
<evidence type="ECO:0000256" key="1">
    <source>
        <dbReference type="ARBA" id="ARBA00022741"/>
    </source>
</evidence>
<accession>A0A0S7YDS6</accession>
<dbReference type="NCBIfam" id="TIGR00152">
    <property type="entry name" value="dephospho-CoA kinase"/>
    <property type="match status" value="1"/>
</dbReference>
<comment type="pathway">
    <text evidence="3">Cofactor biosynthesis; coenzyme A biosynthesis; CoA from (R)-pantothenate: step 5/5.</text>
</comment>
<dbReference type="PROSITE" id="PS51219">
    <property type="entry name" value="DPCK"/>
    <property type="match status" value="1"/>
</dbReference>
<keyword evidence="2 3" id="KW-0067">ATP-binding</keyword>
<comment type="catalytic activity">
    <reaction evidence="3">
        <text>3'-dephospho-CoA + ATP = ADP + CoA + H(+)</text>
        <dbReference type="Rhea" id="RHEA:18245"/>
        <dbReference type="ChEBI" id="CHEBI:15378"/>
        <dbReference type="ChEBI" id="CHEBI:30616"/>
        <dbReference type="ChEBI" id="CHEBI:57287"/>
        <dbReference type="ChEBI" id="CHEBI:57328"/>
        <dbReference type="ChEBI" id="CHEBI:456216"/>
        <dbReference type="EC" id="2.7.1.24"/>
    </reaction>
</comment>
<dbReference type="EC" id="2.7.1.24" evidence="3 4"/>
<comment type="subcellular location">
    <subcellularLocation>
        <location evidence="3">Cytoplasm</location>
    </subcellularLocation>
</comment>
<evidence type="ECO:0000256" key="2">
    <source>
        <dbReference type="ARBA" id="ARBA00022840"/>
    </source>
</evidence>
<keyword evidence="3" id="KW-0808">Transferase</keyword>
<dbReference type="Proteomes" id="UP000051012">
    <property type="component" value="Unassembled WGS sequence"/>
</dbReference>
<evidence type="ECO:0000313" key="5">
    <source>
        <dbReference type="EMBL" id="KPJ72820.1"/>
    </source>
</evidence>
<comment type="similarity">
    <text evidence="3">Belongs to the CoaE family.</text>
</comment>
<evidence type="ECO:0000256" key="4">
    <source>
        <dbReference type="NCBIfam" id="TIGR00152"/>
    </source>
</evidence>
<dbReference type="InterPro" id="IPR027417">
    <property type="entry name" value="P-loop_NTPase"/>
</dbReference>
<organism evidence="5 6">
    <name type="scientific">candidate division TA06 bacterium DG_78</name>
    <dbReference type="NCBI Taxonomy" id="1703772"/>
    <lineage>
        <taxon>Bacteria</taxon>
        <taxon>Bacteria division TA06</taxon>
    </lineage>
</organism>
<keyword evidence="3" id="KW-0173">Coenzyme A biosynthesis</keyword>
<protein>
    <recommendedName>
        <fullName evidence="3 4">Dephospho-CoA kinase</fullName>
        <ecNumber evidence="3 4">2.7.1.24</ecNumber>
    </recommendedName>
    <alternativeName>
        <fullName evidence="3">Dephosphocoenzyme A kinase</fullName>
    </alternativeName>
</protein>
<dbReference type="EMBL" id="LJNI01000054">
    <property type="protein sequence ID" value="KPJ72820.1"/>
    <property type="molecule type" value="Genomic_DNA"/>
</dbReference>
<keyword evidence="1 3" id="KW-0547">Nucleotide-binding</keyword>
<sequence>MQHGERIIIGVGGNVGTGKTTVCKFFESWGAHYISADEVGWKVLPEISHALEEKFGKTVMNEEMVDRKGLRDIVFSQRENLEYLNKLSHPLIIQKILQRIQESTSEMIVIDAALLFDWPEIFEKIDYSILVTAAESIKTKRSMAKGINSDLFKKIVSFQKKDTEISGQANFIIKNNGTMNALKKQCHNIYEEIKNDC</sequence>
<dbReference type="InterPro" id="IPR001977">
    <property type="entry name" value="Depp_CoAkinase"/>
</dbReference>
<feature type="binding site" evidence="3">
    <location>
        <begin position="16"/>
        <end position="21"/>
    </location>
    <ligand>
        <name>ATP</name>
        <dbReference type="ChEBI" id="CHEBI:30616"/>
    </ligand>
</feature>
<dbReference type="Gene3D" id="3.40.50.300">
    <property type="entry name" value="P-loop containing nucleotide triphosphate hydrolases"/>
    <property type="match status" value="1"/>
</dbReference>
<name>A0A0S7YDS6_UNCT6</name>
<dbReference type="PANTHER" id="PTHR10695:SF46">
    <property type="entry name" value="BIFUNCTIONAL COENZYME A SYNTHASE-RELATED"/>
    <property type="match status" value="1"/>
</dbReference>
<keyword evidence="3" id="KW-0963">Cytoplasm</keyword>
<dbReference type="AlphaFoldDB" id="A0A0S7YDS6"/>
<dbReference type="GO" id="GO:0004140">
    <property type="term" value="F:dephospho-CoA kinase activity"/>
    <property type="evidence" value="ECO:0007669"/>
    <property type="project" value="UniProtKB-UniRule"/>
</dbReference>
<proteinExistence type="inferred from homology"/>
<reference evidence="5 6" key="1">
    <citation type="journal article" date="2015" name="Microbiome">
        <title>Genomic resolution of linkages in carbon, nitrogen, and sulfur cycling among widespread estuary sediment bacteria.</title>
        <authorList>
            <person name="Baker B.J."/>
            <person name="Lazar C.S."/>
            <person name="Teske A.P."/>
            <person name="Dick G.J."/>
        </authorList>
    </citation>
    <scope>NUCLEOTIDE SEQUENCE [LARGE SCALE GENOMIC DNA]</scope>
    <source>
        <strain evidence="5">DG_78</strain>
    </source>
</reference>
<dbReference type="HAMAP" id="MF_00376">
    <property type="entry name" value="Dephospho_CoA_kinase"/>
    <property type="match status" value="1"/>
</dbReference>
<evidence type="ECO:0000256" key="3">
    <source>
        <dbReference type="HAMAP-Rule" id="MF_00376"/>
    </source>
</evidence>
<dbReference type="GO" id="GO:0005524">
    <property type="term" value="F:ATP binding"/>
    <property type="evidence" value="ECO:0007669"/>
    <property type="project" value="UniProtKB-UniRule"/>
</dbReference>
<dbReference type="CDD" id="cd02022">
    <property type="entry name" value="DPCK"/>
    <property type="match status" value="1"/>
</dbReference>
<dbReference type="PANTHER" id="PTHR10695">
    <property type="entry name" value="DEPHOSPHO-COA KINASE-RELATED"/>
    <property type="match status" value="1"/>
</dbReference>
<dbReference type="Pfam" id="PF01121">
    <property type="entry name" value="CoaE"/>
    <property type="match status" value="1"/>
</dbReference>
<comment type="function">
    <text evidence="3">Catalyzes the phosphorylation of the 3'-hydroxyl group of dephosphocoenzyme A to form coenzyme A.</text>
</comment>
<dbReference type="UniPathway" id="UPA00241">
    <property type="reaction ID" value="UER00356"/>
</dbReference>
<dbReference type="GO" id="GO:0015937">
    <property type="term" value="P:coenzyme A biosynthetic process"/>
    <property type="evidence" value="ECO:0007669"/>
    <property type="project" value="UniProtKB-UniRule"/>
</dbReference>
<keyword evidence="3" id="KW-0418">Kinase</keyword>
<dbReference type="SUPFAM" id="SSF52540">
    <property type="entry name" value="P-loop containing nucleoside triphosphate hydrolases"/>
    <property type="match status" value="1"/>
</dbReference>
<dbReference type="GO" id="GO:0005737">
    <property type="term" value="C:cytoplasm"/>
    <property type="evidence" value="ECO:0007669"/>
    <property type="project" value="UniProtKB-SubCell"/>
</dbReference>